<protein>
    <submittedName>
        <fullName evidence="2">Uncharacterized protein</fullName>
    </submittedName>
</protein>
<dbReference type="EMBL" id="UYRU01064129">
    <property type="protein sequence ID" value="VDN15934.1"/>
    <property type="molecule type" value="Genomic_DNA"/>
</dbReference>
<feature type="compositionally biased region" description="Polar residues" evidence="1">
    <location>
        <begin position="61"/>
        <end position="72"/>
    </location>
</feature>
<dbReference type="AlphaFoldDB" id="A0A3P7LGK3"/>
<proteinExistence type="predicted"/>
<sequence length="153" mass="16645">MPTHLHFERLPSSTGAEGQPWPPPLCEAVPAFLVHLYPKSFKPELTKLLSAMAAYDPAHLTNPNNAGSTEPASQKDPKSPTIHVVHEVDLSSVSMEMLEDLSQIPSESIEEAVANVVASAPNLNLRIEPGRGRQQAEDIVRQAGLELKRRRGG</sequence>
<reference evidence="2 3" key="1">
    <citation type="submission" date="2018-11" db="EMBL/GenBank/DDBJ databases">
        <authorList>
            <consortium name="Pathogen Informatics"/>
        </authorList>
    </citation>
    <scope>NUCLEOTIDE SEQUENCE [LARGE SCALE GENOMIC DNA]</scope>
</reference>
<evidence type="ECO:0000313" key="2">
    <source>
        <dbReference type="EMBL" id="VDN15934.1"/>
    </source>
</evidence>
<accession>A0A3P7LGK3</accession>
<dbReference type="OrthoDB" id="10345078at2759"/>
<feature type="region of interest" description="Disordered" evidence="1">
    <location>
        <begin position="1"/>
        <end position="22"/>
    </location>
</feature>
<evidence type="ECO:0000313" key="3">
    <source>
        <dbReference type="Proteomes" id="UP000281553"/>
    </source>
</evidence>
<gene>
    <name evidence="2" type="ORF">DILT_LOCUS11765</name>
</gene>
<evidence type="ECO:0000256" key="1">
    <source>
        <dbReference type="SAM" id="MobiDB-lite"/>
    </source>
</evidence>
<organism evidence="2 3">
    <name type="scientific">Dibothriocephalus latus</name>
    <name type="common">Fish tapeworm</name>
    <name type="synonym">Diphyllobothrium latum</name>
    <dbReference type="NCBI Taxonomy" id="60516"/>
    <lineage>
        <taxon>Eukaryota</taxon>
        <taxon>Metazoa</taxon>
        <taxon>Spiralia</taxon>
        <taxon>Lophotrochozoa</taxon>
        <taxon>Platyhelminthes</taxon>
        <taxon>Cestoda</taxon>
        <taxon>Eucestoda</taxon>
        <taxon>Diphyllobothriidea</taxon>
        <taxon>Diphyllobothriidae</taxon>
        <taxon>Dibothriocephalus</taxon>
    </lineage>
</organism>
<name>A0A3P7LGK3_DIBLA</name>
<keyword evidence="3" id="KW-1185">Reference proteome</keyword>
<dbReference type="Proteomes" id="UP000281553">
    <property type="component" value="Unassembled WGS sequence"/>
</dbReference>
<feature type="region of interest" description="Disordered" evidence="1">
    <location>
        <begin position="58"/>
        <end position="80"/>
    </location>
</feature>